<dbReference type="EMBL" id="LAZR01002064">
    <property type="protein sequence ID" value="KKN35088.1"/>
    <property type="molecule type" value="Genomic_DNA"/>
</dbReference>
<dbReference type="Gene3D" id="3.40.50.2000">
    <property type="entry name" value="Glycogen Phosphorylase B"/>
    <property type="match status" value="2"/>
</dbReference>
<proteinExistence type="predicted"/>
<gene>
    <name evidence="2" type="ORF">LCGC14_0787130</name>
</gene>
<evidence type="ECO:0000313" key="2">
    <source>
        <dbReference type="EMBL" id="KKN35088.1"/>
    </source>
</evidence>
<dbReference type="CDD" id="cd03801">
    <property type="entry name" value="GT4_PimA-like"/>
    <property type="match status" value="1"/>
</dbReference>
<reference evidence="2" key="1">
    <citation type="journal article" date="2015" name="Nature">
        <title>Complex archaea that bridge the gap between prokaryotes and eukaryotes.</title>
        <authorList>
            <person name="Spang A."/>
            <person name="Saw J.H."/>
            <person name="Jorgensen S.L."/>
            <person name="Zaremba-Niedzwiedzka K."/>
            <person name="Martijn J."/>
            <person name="Lind A.E."/>
            <person name="van Eijk R."/>
            <person name="Schleper C."/>
            <person name="Guy L."/>
            <person name="Ettema T.J."/>
        </authorList>
    </citation>
    <scope>NUCLEOTIDE SEQUENCE</scope>
</reference>
<dbReference type="PANTHER" id="PTHR45947:SF3">
    <property type="entry name" value="SULFOQUINOVOSYL TRANSFERASE SQD2"/>
    <property type="match status" value="1"/>
</dbReference>
<feature type="domain" description="Glycosyl transferase family 1" evidence="1">
    <location>
        <begin position="258"/>
        <end position="335"/>
    </location>
</feature>
<sequence length="359" mass="40718">MKACLLASGFGISRAFKGGPGIYAWSLHKALSLVGIESEVYYQYGEVDPFYLSENCHHIPGGIKLEVARDKNQVEGRYKTEIDEYDIYHVLSSENLAYECNKAGIEPLIGPNIIPNSSPSYCVKYLSPAEVNMRREQILHEQSLIQVLKGRFWLHQSMWQRTEFERLGMIDVEKNCRQLHNGVDTDLFKPQDEKTDEILWSGRDWWPKQPKIFAGIAKNLPDEKFVAFSDGLLPFSLPNVKITMGLVHYQIAPRLNGKIFLNCSSTENESLAILEAMSCGMPVVISNASGNPEIVEHGKTGFLYDIEKPEQAVKYINLLSEDENLRDKIGKAARKYIEDNFSLRCMGENAKKLYEEARG</sequence>
<protein>
    <recommendedName>
        <fullName evidence="1">Glycosyl transferase family 1 domain-containing protein</fullName>
    </recommendedName>
</protein>
<dbReference type="GO" id="GO:0016757">
    <property type="term" value="F:glycosyltransferase activity"/>
    <property type="evidence" value="ECO:0007669"/>
    <property type="project" value="InterPro"/>
</dbReference>
<dbReference type="InterPro" id="IPR001296">
    <property type="entry name" value="Glyco_trans_1"/>
</dbReference>
<dbReference type="SUPFAM" id="SSF53756">
    <property type="entry name" value="UDP-Glycosyltransferase/glycogen phosphorylase"/>
    <property type="match status" value="1"/>
</dbReference>
<name>A0A0F9T0S0_9ZZZZ</name>
<dbReference type="InterPro" id="IPR050194">
    <property type="entry name" value="Glycosyltransferase_grp1"/>
</dbReference>
<evidence type="ECO:0000259" key="1">
    <source>
        <dbReference type="Pfam" id="PF00534"/>
    </source>
</evidence>
<accession>A0A0F9T0S0</accession>
<organism evidence="2">
    <name type="scientific">marine sediment metagenome</name>
    <dbReference type="NCBI Taxonomy" id="412755"/>
    <lineage>
        <taxon>unclassified sequences</taxon>
        <taxon>metagenomes</taxon>
        <taxon>ecological metagenomes</taxon>
    </lineage>
</organism>
<comment type="caution">
    <text evidence="2">The sequence shown here is derived from an EMBL/GenBank/DDBJ whole genome shotgun (WGS) entry which is preliminary data.</text>
</comment>
<dbReference type="Pfam" id="PF00534">
    <property type="entry name" value="Glycos_transf_1"/>
    <property type="match status" value="1"/>
</dbReference>
<dbReference type="PANTHER" id="PTHR45947">
    <property type="entry name" value="SULFOQUINOVOSYL TRANSFERASE SQD2"/>
    <property type="match status" value="1"/>
</dbReference>
<dbReference type="AlphaFoldDB" id="A0A0F9T0S0"/>